<feature type="compositionally biased region" description="Basic and acidic residues" evidence="1">
    <location>
        <begin position="12"/>
        <end position="21"/>
    </location>
</feature>
<evidence type="ECO:0000256" key="2">
    <source>
        <dbReference type="SAM" id="Phobius"/>
    </source>
</evidence>
<dbReference type="GO" id="GO:1990593">
    <property type="term" value="F:nascent polypeptide-associated complex binding"/>
    <property type="evidence" value="ECO:0007669"/>
    <property type="project" value="InterPro"/>
</dbReference>
<protein>
    <recommendedName>
        <fullName evidence="3">Mitochondrial outer membrane protein OM14 C-terminal domain-containing protein</fullName>
    </recommendedName>
</protein>
<keyword evidence="5" id="KW-1185">Reference proteome</keyword>
<reference evidence="5" key="1">
    <citation type="submission" date="2018-06" db="EMBL/GenBank/DDBJ databases">
        <authorList>
            <person name="Guldener U."/>
        </authorList>
    </citation>
    <scope>NUCLEOTIDE SEQUENCE [LARGE SCALE GENOMIC DNA]</scope>
    <source>
        <strain evidence="5">UTAD17</strain>
    </source>
</reference>
<feature type="transmembrane region" description="Helical" evidence="2">
    <location>
        <begin position="109"/>
        <end position="129"/>
    </location>
</feature>
<evidence type="ECO:0000313" key="4">
    <source>
        <dbReference type="EMBL" id="SSD61472.1"/>
    </source>
</evidence>
<keyword evidence="2" id="KW-0812">Transmembrane</keyword>
<dbReference type="PANTHER" id="PTHR38402:SF1">
    <property type="entry name" value="MITOCHONDRIAL OUTER MEMBRANE PROTEIN OM14"/>
    <property type="match status" value="1"/>
</dbReference>
<dbReference type="GO" id="GO:0005741">
    <property type="term" value="C:mitochondrial outer membrane"/>
    <property type="evidence" value="ECO:0007669"/>
    <property type="project" value="InterPro"/>
</dbReference>
<dbReference type="GO" id="GO:0006626">
    <property type="term" value="P:protein targeting to mitochondrion"/>
    <property type="evidence" value="ECO:0007669"/>
    <property type="project" value="TreeGrafter"/>
</dbReference>
<proteinExistence type="predicted"/>
<keyword evidence="2" id="KW-1133">Transmembrane helix</keyword>
<dbReference type="AlphaFoldDB" id="A0A376B9Y8"/>
<dbReference type="EMBL" id="UFAJ01000717">
    <property type="protein sequence ID" value="SSD61472.1"/>
    <property type="molecule type" value="Genomic_DNA"/>
</dbReference>
<organism evidence="4 5">
    <name type="scientific">Saccharomycodes ludwigii</name>
    <dbReference type="NCBI Taxonomy" id="36035"/>
    <lineage>
        <taxon>Eukaryota</taxon>
        <taxon>Fungi</taxon>
        <taxon>Dikarya</taxon>
        <taxon>Ascomycota</taxon>
        <taxon>Saccharomycotina</taxon>
        <taxon>Saccharomycetes</taxon>
        <taxon>Saccharomycodales</taxon>
        <taxon>Saccharomycodaceae</taxon>
        <taxon>Saccharomycodes</taxon>
    </lineage>
</organism>
<name>A0A376B9Y8_9ASCO</name>
<evidence type="ECO:0000256" key="1">
    <source>
        <dbReference type="SAM" id="MobiDB-lite"/>
    </source>
</evidence>
<dbReference type="Proteomes" id="UP000262825">
    <property type="component" value="Unassembled WGS sequence"/>
</dbReference>
<dbReference type="OrthoDB" id="3972918at2759"/>
<evidence type="ECO:0000313" key="5">
    <source>
        <dbReference type="Proteomes" id="UP000262825"/>
    </source>
</evidence>
<sequence>MSAATPTQQQQKADKKQQEIREEELRDLHAKTHEKATKISKDTKNFAREVNEKASKKFEEGESYLKKIYSIIGKYASATSQYLSASVVDGSVLLKEKTNVLLQEFKNPVVSGHFILGVSILTAILHGYAEHHARYLKGKSDKEILLITGGSLLALVADGVLVKNLYPKYKRE</sequence>
<dbReference type="InterPro" id="IPR039454">
    <property type="entry name" value="OM14"/>
</dbReference>
<feature type="region of interest" description="Disordered" evidence="1">
    <location>
        <begin position="1"/>
        <end position="21"/>
    </location>
</feature>
<gene>
    <name evidence="4" type="ORF">SCODWIG_03233</name>
</gene>
<dbReference type="PANTHER" id="PTHR38402">
    <property type="entry name" value="MITOCHONDRIAL OUTER MEMBRANE PROTEIN OM14"/>
    <property type="match status" value="1"/>
</dbReference>
<feature type="domain" description="Mitochondrial outer membrane protein OM14 C-terminal" evidence="3">
    <location>
        <begin position="104"/>
        <end position="170"/>
    </location>
</feature>
<dbReference type="VEuPathDB" id="FungiDB:SCODWIG_03233"/>
<dbReference type="InterPro" id="IPR039453">
    <property type="entry name" value="OM14_C"/>
</dbReference>
<feature type="transmembrane region" description="Helical" evidence="2">
    <location>
        <begin position="144"/>
        <end position="166"/>
    </location>
</feature>
<evidence type="ECO:0000259" key="3">
    <source>
        <dbReference type="Pfam" id="PF17304"/>
    </source>
</evidence>
<accession>A0A376B9Y8</accession>
<dbReference type="Pfam" id="PF17304">
    <property type="entry name" value="OM14_C"/>
    <property type="match status" value="1"/>
</dbReference>
<keyword evidence="2" id="KW-0472">Membrane</keyword>